<feature type="compositionally biased region" description="Low complexity" evidence="1">
    <location>
        <begin position="39"/>
        <end position="54"/>
    </location>
</feature>
<sequence>MTVLRDDEKALHQRMVEDAMAKFGYGRAKAERLIKGVIPRIRQQEQIQKQQQAKAARKKKVSGSQKQKGPMKREDIAKLPPVIPPRPAPRNAKERMERALGPDEGERRRRGGSPVVQGGSPGLGKRR</sequence>
<proteinExistence type="predicted"/>
<name>A0A2W6I7W9_STEMA</name>
<dbReference type="Proteomes" id="UP000249614">
    <property type="component" value="Unassembled WGS sequence"/>
</dbReference>
<reference evidence="2 3" key="1">
    <citation type="submission" date="2016-05" db="EMBL/GenBank/DDBJ databases">
        <authorList>
            <person name="Lavstsen T."/>
            <person name="Jespersen J.S."/>
        </authorList>
    </citation>
    <scope>NUCLEOTIDE SEQUENCE [LARGE SCALE GENOMIC DNA]</scope>
    <source>
        <strain evidence="2 3">SM-5815</strain>
    </source>
</reference>
<gene>
    <name evidence="2" type="ORF">A7X83_11365</name>
</gene>
<dbReference type="EMBL" id="LXXM01000189">
    <property type="protein sequence ID" value="PZS90086.1"/>
    <property type="molecule type" value="Genomic_DNA"/>
</dbReference>
<accession>A0A2W6I7W9</accession>
<evidence type="ECO:0000313" key="3">
    <source>
        <dbReference type="Proteomes" id="UP000249614"/>
    </source>
</evidence>
<feature type="region of interest" description="Disordered" evidence="1">
    <location>
        <begin position="39"/>
        <end position="127"/>
    </location>
</feature>
<organism evidence="2 3">
    <name type="scientific">Stenotrophomonas maltophilia</name>
    <name type="common">Pseudomonas maltophilia</name>
    <name type="synonym">Xanthomonas maltophilia</name>
    <dbReference type="NCBI Taxonomy" id="40324"/>
    <lineage>
        <taxon>Bacteria</taxon>
        <taxon>Pseudomonadati</taxon>
        <taxon>Pseudomonadota</taxon>
        <taxon>Gammaproteobacteria</taxon>
        <taxon>Lysobacterales</taxon>
        <taxon>Lysobacteraceae</taxon>
        <taxon>Stenotrophomonas</taxon>
        <taxon>Stenotrophomonas maltophilia group</taxon>
    </lineage>
</organism>
<comment type="caution">
    <text evidence="2">The sequence shown here is derived from an EMBL/GenBank/DDBJ whole genome shotgun (WGS) entry which is preliminary data.</text>
</comment>
<evidence type="ECO:0000256" key="1">
    <source>
        <dbReference type="SAM" id="MobiDB-lite"/>
    </source>
</evidence>
<evidence type="ECO:0000313" key="2">
    <source>
        <dbReference type="EMBL" id="PZS90086.1"/>
    </source>
</evidence>
<feature type="compositionally biased region" description="Basic and acidic residues" evidence="1">
    <location>
        <begin position="91"/>
        <end position="107"/>
    </location>
</feature>
<dbReference type="RefSeq" id="WP_111112925.1">
    <property type="nucleotide sequence ID" value="NZ_LXXM01000189.1"/>
</dbReference>
<dbReference type="AlphaFoldDB" id="A0A2W6I7W9"/>
<protein>
    <submittedName>
        <fullName evidence="2">Uncharacterized protein</fullName>
    </submittedName>
</protein>